<accession>A0A3M2SJ73</accession>
<reference evidence="5 6" key="1">
    <citation type="submission" date="2017-06" db="EMBL/GenBank/DDBJ databases">
        <title>Comparative genomic analysis of Ambrosia Fusariam Clade fungi.</title>
        <authorList>
            <person name="Stajich J.E."/>
            <person name="Carrillo J."/>
            <person name="Kijimoto T."/>
            <person name="Eskalen A."/>
            <person name="O'Donnell K."/>
            <person name="Kasson M."/>
        </authorList>
    </citation>
    <scope>NUCLEOTIDE SEQUENCE [LARGE SCALE GENOMIC DNA]</scope>
    <source>
        <strain evidence="5">UCR3666</strain>
    </source>
</reference>
<dbReference type="InterPro" id="IPR016163">
    <property type="entry name" value="Ald_DH_C"/>
</dbReference>
<dbReference type="InterPro" id="IPR016162">
    <property type="entry name" value="Ald_DH_N"/>
</dbReference>
<evidence type="ECO:0000256" key="3">
    <source>
        <dbReference type="ARBA" id="ARBA00049194"/>
    </source>
</evidence>
<evidence type="ECO:0000256" key="2">
    <source>
        <dbReference type="ARBA" id="ARBA00024226"/>
    </source>
</evidence>
<keyword evidence="6" id="KW-1185">Reference proteome</keyword>
<comment type="catalytic activity">
    <reaction evidence="3">
        <text>an aldehyde + NAD(+) + H2O = a carboxylate + NADH + 2 H(+)</text>
        <dbReference type="Rhea" id="RHEA:16185"/>
        <dbReference type="ChEBI" id="CHEBI:15377"/>
        <dbReference type="ChEBI" id="CHEBI:15378"/>
        <dbReference type="ChEBI" id="CHEBI:17478"/>
        <dbReference type="ChEBI" id="CHEBI:29067"/>
        <dbReference type="ChEBI" id="CHEBI:57540"/>
        <dbReference type="ChEBI" id="CHEBI:57945"/>
        <dbReference type="EC" id="1.2.1.3"/>
    </reaction>
</comment>
<evidence type="ECO:0000256" key="1">
    <source>
        <dbReference type="ARBA" id="ARBA00009986"/>
    </source>
</evidence>
<evidence type="ECO:0000313" key="5">
    <source>
        <dbReference type="EMBL" id="RMJ17584.1"/>
    </source>
</evidence>
<proteinExistence type="inferred from homology"/>
<organism evidence="5 6">
    <name type="scientific">Fusarium kuroshium</name>
    <dbReference type="NCBI Taxonomy" id="2010991"/>
    <lineage>
        <taxon>Eukaryota</taxon>
        <taxon>Fungi</taxon>
        <taxon>Dikarya</taxon>
        <taxon>Ascomycota</taxon>
        <taxon>Pezizomycotina</taxon>
        <taxon>Sordariomycetes</taxon>
        <taxon>Hypocreomycetidae</taxon>
        <taxon>Hypocreales</taxon>
        <taxon>Nectriaceae</taxon>
        <taxon>Fusarium</taxon>
        <taxon>Fusarium solani species complex</taxon>
    </lineage>
</organism>
<comment type="similarity">
    <text evidence="1">Belongs to the aldehyde dehydrogenase family.</text>
</comment>
<dbReference type="Proteomes" id="UP000277212">
    <property type="component" value="Unassembled WGS sequence"/>
</dbReference>
<dbReference type="Pfam" id="PF00171">
    <property type="entry name" value="Aldedh"/>
    <property type="match status" value="1"/>
</dbReference>
<dbReference type="GO" id="GO:0004029">
    <property type="term" value="F:aldehyde dehydrogenase (NAD+) activity"/>
    <property type="evidence" value="ECO:0007669"/>
    <property type="project" value="UniProtKB-EC"/>
</dbReference>
<dbReference type="AlphaFoldDB" id="A0A3M2SJ73"/>
<dbReference type="EC" id="1.2.1.3" evidence="2"/>
<dbReference type="EMBL" id="NKUJ01000030">
    <property type="protein sequence ID" value="RMJ17584.1"/>
    <property type="molecule type" value="Genomic_DNA"/>
</dbReference>
<feature type="domain" description="Aldehyde dehydrogenase" evidence="4">
    <location>
        <begin position="4"/>
        <end position="278"/>
    </location>
</feature>
<name>A0A3M2SJ73_9HYPO</name>
<sequence length="286" mass="30520">MYGQRLAELVMEAAFPPGVINILCGIGSVAGQALADHREVRKISFTGITVVGRQLLATSSKTNLKKVSLELGGKGPSIVFADAVWENALSWTTAGITVNNGQICAAGSRIYVQDTIYDRFVREFSQRSRDAITGDSLLGDTTKGPGRGEKAKLLHGGDDSGLPSNGHFVPNTAFSDVDPTASIIQEEIFGPVACIAHFRTEEEAIELANGTSYGLASAVFTENVNRAIRVGESLESGQVTANMWGTVNVNTPFGGVKETGFGRNLGRDALDEWTHVKCIKFQVSNL</sequence>
<dbReference type="SUPFAM" id="SSF53720">
    <property type="entry name" value="ALDH-like"/>
    <property type="match status" value="1"/>
</dbReference>
<evidence type="ECO:0000313" key="6">
    <source>
        <dbReference type="Proteomes" id="UP000277212"/>
    </source>
</evidence>
<dbReference type="Gene3D" id="3.40.309.10">
    <property type="entry name" value="Aldehyde Dehydrogenase, Chain A, domain 2"/>
    <property type="match status" value="1"/>
</dbReference>
<comment type="caution">
    <text evidence="5">The sequence shown here is derived from an EMBL/GenBank/DDBJ whole genome shotgun (WGS) entry which is preliminary data.</text>
</comment>
<dbReference type="OrthoDB" id="310895at2759"/>
<evidence type="ECO:0000259" key="4">
    <source>
        <dbReference type="Pfam" id="PF00171"/>
    </source>
</evidence>
<dbReference type="STRING" id="2010991.A0A3M2SJ73"/>
<gene>
    <name evidence="5" type="ORF">CDV36_002716</name>
</gene>
<dbReference type="PANTHER" id="PTHR11699">
    <property type="entry name" value="ALDEHYDE DEHYDROGENASE-RELATED"/>
    <property type="match status" value="1"/>
</dbReference>
<dbReference type="InterPro" id="IPR016161">
    <property type="entry name" value="Ald_DH/histidinol_DH"/>
</dbReference>
<protein>
    <recommendedName>
        <fullName evidence="2">aldehyde dehydrogenase (NAD(+))</fullName>
        <ecNumber evidence="2">1.2.1.3</ecNumber>
    </recommendedName>
</protein>
<dbReference type="InterPro" id="IPR015590">
    <property type="entry name" value="Aldehyde_DH_dom"/>
</dbReference>
<dbReference type="Gene3D" id="3.40.605.10">
    <property type="entry name" value="Aldehyde Dehydrogenase, Chain A, domain 1"/>
    <property type="match status" value="1"/>
</dbReference>